<dbReference type="Pfam" id="PF06197">
    <property type="entry name" value="DUF998"/>
    <property type="match status" value="1"/>
</dbReference>
<dbReference type="EMBL" id="MIGB01000029">
    <property type="protein sequence ID" value="OSY37581.1"/>
    <property type="molecule type" value="Genomic_DNA"/>
</dbReference>
<reference evidence="2 3" key="1">
    <citation type="submission" date="2016-09" db="EMBL/GenBank/DDBJ databases">
        <title>Pseudonocardia autotrophica DSM535, a candidate organism with high potential of specific P450 cytochromes.</title>
        <authorList>
            <person name="Grumaz C."/>
            <person name="Vainshtein Y."/>
            <person name="Kirstahler P."/>
            <person name="Sohn K."/>
        </authorList>
    </citation>
    <scope>NUCLEOTIDE SEQUENCE [LARGE SCALE GENOMIC DNA]</scope>
    <source>
        <strain evidence="2 3">DSM 535</strain>
    </source>
</reference>
<feature type="transmembrane region" description="Helical" evidence="1">
    <location>
        <begin position="120"/>
        <end position="140"/>
    </location>
</feature>
<evidence type="ECO:0000313" key="2">
    <source>
        <dbReference type="EMBL" id="OSY37581.1"/>
    </source>
</evidence>
<feature type="transmembrane region" description="Helical" evidence="1">
    <location>
        <begin position="6"/>
        <end position="24"/>
    </location>
</feature>
<feature type="transmembrane region" description="Helical" evidence="1">
    <location>
        <begin position="178"/>
        <end position="197"/>
    </location>
</feature>
<feature type="transmembrane region" description="Helical" evidence="1">
    <location>
        <begin position="70"/>
        <end position="90"/>
    </location>
</feature>
<comment type="caution">
    <text evidence="2">The sequence shown here is derived from an EMBL/GenBank/DDBJ whole genome shotgun (WGS) entry which is preliminary data.</text>
</comment>
<keyword evidence="3" id="KW-1185">Reference proteome</keyword>
<accession>A0A1Y2MR08</accession>
<dbReference type="Proteomes" id="UP000194360">
    <property type="component" value="Unassembled WGS sequence"/>
</dbReference>
<dbReference type="OrthoDB" id="8159487at2"/>
<protein>
    <recommendedName>
        <fullName evidence="4">DUF998 domain-containing protein</fullName>
    </recommendedName>
</protein>
<feature type="transmembrane region" description="Helical" evidence="1">
    <location>
        <begin position="45"/>
        <end position="64"/>
    </location>
</feature>
<dbReference type="RefSeq" id="WP_085914798.1">
    <property type="nucleotide sequence ID" value="NZ_AP018920.1"/>
</dbReference>
<evidence type="ECO:0000313" key="3">
    <source>
        <dbReference type="Proteomes" id="UP000194360"/>
    </source>
</evidence>
<proteinExistence type="predicted"/>
<dbReference type="AlphaFoldDB" id="A0A1Y2MR08"/>
<sequence>MTALLWTGALGSWLFVVTFLIDGATRPGYSPVRHPVSALALGPRGGIQTANFVVCGLAITTGALALAPTYVLLGVAVGVFGLALVASGVFRMDPMRGYPPGTPDGTPETTTRRHDLHDHAGAVVFLALPVAAAIAAFTLADTGWRWYSGVTAALLLAGFSAFGTAWENDDPRAGLVQRVVIGVGWLWLGLVFAHVALLG</sequence>
<evidence type="ECO:0000256" key="1">
    <source>
        <dbReference type="SAM" id="Phobius"/>
    </source>
</evidence>
<organism evidence="2 3">
    <name type="scientific">Pseudonocardia autotrophica</name>
    <name type="common">Amycolata autotrophica</name>
    <name type="synonym">Nocardia autotrophica</name>
    <dbReference type="NCBI Taxonomy" id="2074"/>
    <lineage>
        <taxon>Bacteria</taxon>
        <taxon>Bacillati</taxon>
        <taxon>Actinomycetota</taxon>
        <taxon>Actinomycetes</taxon>
        <taxon>Pseudonocardiales</taxon>
        <taxon>Pseudonocardiaceae</taxon>
        <taxon>Pseudonocardia</taxon>
    </lineage>
</organism>
<gene>
    <name evidence="2" type="ORF">BG845_04618</name>
</gene>
<keyword evidence="1" id="KW-0812">Transmembrane</keyword>
<evidence type="ECO:0008006" key="4">
    <source>
        <dbReference type="Google" id="ProtNLM"/>
    </source>
</evidence>
<keyword evidence="1" id="KW-1133">Transmembrane helix</keyword>
<feature type="transmembrane region" description="Helical" evidence="1">
    <location>
        <begin position="146"/>
        <end position="166"/>
    </location>
</feature>
<name>A0A1Y2MR08_PSEAH</name>
<dbReference type="STRING" id="2074.BG845_04618"/>
<dbReference type="InterPro" id="IPR009339">
    <property type="entry name" value="DUF998"/>
</dbReference>
<keyword evidence="1" id="KW-0472">Membrane</keyword>